<evidence type="ECO:0000256" key="11">
    <source>
        <dbReference type="SAM" id="MobiDB-lite"/>
    </source>
</evidence>
<keyword evidence="14" id="KW-1185">Reference proteome</keyword>
<dbReference type="AlphaFoldDB" id="A0A1C7NAH1"/>
<evidence type="ECO:0000313" key="14">
    <source>
        <dbReference type="Proteomes" id="UP000093000"/>
    </source>
</evidence>
<reference evidence="13 14" key="1">
    <citation type="submission" date="2016-03" db="EMBL/GenBank/DDBJ databases">
        <title>Choanephora cucurbitarum.</title>
        <authorList>
            <person name="Min B."/>
            <person name="Park H."/>
            <person name="Park J.-H."/>
            <person name="Shin H.-D."/>
            <person name="Choi I.-G."/>
        </authorList>
    </citation>
    <scope>NUCLEOTIDE SEQUENCE [LARGE SCALE GENOMIC DNA]</scope>
    <source>
        <strain evidence="13 14">KUS-F28377</strain>
    </source>
</reference>
<feature type="compositionally biased region" description="Polar residues" evidence="11">
    <location>
        <begin position="317"/>
        <end position="332"/>
    </location>
</feature>
<name>A0A1C7NAH1_9FUNG</name>
<dbReference type="InterPro" id="IPR015655">
    <property type="entry name" value="PP2C"/>
</dbReference>
<evidence type="ECO:0000256" key="2">
    <source>
        <dbReference type="ARBA" id="ARBA00001946"/>
    </source>
</evidence>
<dbReference type="GO" id="GO:0046872">
    <property type="term" value="F:metal ion binding"/>
    <property type="evidence" value="ECO:0007669"/>
    <property type="project" value="UniProtKB-KW"/>
</dbReference>
<evidence type="ECO:0000256" key="1">
    <source>
        <dbReference type="ARBA" id="ARBA00001936"/>
    </source>
</evidence>
<dbReference type="FunCoup" id="A0A1C7NAH1">
    <property type="interactions" value="1029"/>
</dbReference>
<dbReference type="Proteomes" id="UP000093000">
    <property type="component" value="Unassembled WGS sequence"/>
</dbReference>
<dbReference type="CDD" id="cd00143">
    <property type="entry name" value="PP2Cc"/>
    <property type="match status" value="1"/>
</dbReference>
<accession>A0A1C7NAH1</accession>
<dbReference type="FunFam" id="3.60.40.10:FF:000016">
    <property type="entry name" value="Protein phosphatase 2C"/>
    <property type="match status" value="1"/>
</dbReference>
<evidence type="ECO:0000256" key="6">
    <source>
        <dbReference type="ARBA" id="ARBA00022801"/>
    </source>
</evidence>
<protein>
    <recommendedName>
        <fullName evidence="4">protein-serine/threonine phosphatase</fullName>
        <ecNumber evidence="4">3.1.3.16</ecNumber>
    </recommendedName>
</protein>
<dbReference type="GO" id="GO:0004722">
    <property type="term" value="F:protein serine/threonine phosphatase activity"/>
    <property type="evidence" value="ECO:0007669"/>
    <property type="project" value="UniProtKB-EC"/>
</dbReference>
<dbReference type="EC" id="3.1.3.16" evidence="4"/>
<dbReference type="Pfam" id="PF00481">
    <property type="entry name" value="PP2C"/>
    <property type="match status" value="1"/>
</dbReference>
<dbReference type="SUPFAM" id="SSF81606">
    <property type="entry name" value="PP2C-like"/>
    <property type="match status" value="1"/>
</dbReference>
<feature type="compositionally biased region" description="Basic and acidic residues" evidence="11">
    <location>
        <begin position="347"/>
        <end position="361"/>
    </location>
</feature>
<evidence type="ECO:0000256" key="8">
    <source>
        <dbReference type="ARBA" id="ARBA00023211"/>
    </source>
</evidence>
<dbReference type="Gene3D" id="3.60.40.10">
    <property type="entry name" value="PPM-type phosphatase domain"/>
    <property type="match status" value="1"/>
</dbReference>
<dbReference type="InterPro" id="IPR036457">
    <property type="entry name" value="PPM-type-like_dom_sf"/>
</dbReference>
<organism evidence="13 14">
    <name type="scientific">Choanephora cucurbitarum</name>
    <dbReference type="NCBI Taxonomy" id="101091"/>
    <lineage>
        <taxon>Eukaryota</taxon>
        <taxon>Fungi</taxon>
        <taxon>Fungi incertae sedis</taxon>
        <taxon>Mucoromycota</taxon>
        <taxon>Mucoromycotina</taxon>
        <taxon>Mucoromycetes</taxon>
        <taxon>Mucorales</taxon>
        <taxon>Mucorineae</taxon>
        <taxon>Choanephoraceae</taxon>
        <taxon>Choanephoroideae</taxon>
        <taxon>Choanephora</taxon>
    </lineage>
</organism>
<evidence type="ECO:0000259" key="12">
    <source>
        <dbReference type="PROSITE" id="PS51746"/>
    </source>
</evidence>
<dbReference type="PROSITE" id="PS51746">
    <property type="entry name" value="PPM_2"/>
    <property type="match status" value="1"/>
</dbReference>
<feature type="region of interest" description="Disordered" evidence="11">
    <location>
        <begin position="307"/>
        <end position="361"/>
    </location>
</feature>
<evidence type="ECO:0000256" key="10">
    <source>
        <dbReference type="RuleBase" id="RU003465"/>
    </source>
</evidence>
<dbReference type="SMART" id="SM00331">
    <property type="entry name" value="PP2C_SIG"/>
    <property type="match status" value="1"/>
</dbReference>
<dbReference type="EMBL" id="LUGH01000328">
    <property type="protein sequence ID" value="OBZ86103.1"/>
    <property type="molecule type" value="Genomic_DNA"/>
</dbReference>
<dbReference type="PANTHER" id="PTHR13832">
    <property type="entry name" value="PROTEIN PHOSPHATASE 2C"/>
    <property type="match status" value="1"/>
</dbReference>
<evidence type="ECO:0000256" key="7">
    <source>
        <dbReference type="ARBA" id="ARBA00022912"/>
    </source>
</evidence>
<keyword evidence="6 10" id="KW-0378">Hydrolase</keyword>
<keyword evidence="8" id="KW-0464">Manganese</keyword>
<dbReference type="InterPro" id="IPR000222">
    <property type="entry name" value="PP2C_BS"/>
</dbReference>
<evidence type="ECO:0000256" key="5">
    <source>
        <dbReference type="ARBA" id="ARBA00022723"/>
    </source>
</evidence>
<keyword evidence="7 10" id="KW-0904">Protein phosphatase</keyword>
<dbReference type="PROSITE" id="PS01032">
    <property type="entry name" value="PPM_1"/>
    <property type="match status" value="1"/>
</dbReference>
<keyword evidence="5" id="KW-0479">Metal-binding</keyword>
<dbReference type="OrthoDB" id="10264738at2759"/>
<evidence type="ECO:0000256" key="9">
    <source>
        <dbReference type="ARBA" id="ARBA00048832"/>
    </source>
</evidence>
<evidence type="ECO:0000256" key="3">
    <source>
        <dbReference type="ARBA" id="ARBA00006702"/>
    </source>
</evidence>
<evidence type="ECO:0000313" key="13">
    <source>
        <dbReference type="EMBL" id="OBZ86103.1"/>
    </source>
</evidence>
<gene>
    <name evidence="13" type="primary">ptc2_2</name>
    <name evidence="13" type="ORF">A0J61_05847</name>
</gene>
<dbReference type="InterPro" id="IPR001932">
    <property type="entry name" value="PPM-type_phosphatase-like_dom"/>
</dbReference>
<comment type="cofactor">
    <cofactor evidence="2">
        <name>Mg(2+)</name>
        <dbReference type="ChEBI" id="CHEBI:18420"/>
    </cofactor>
</comment>
<sequence length="361" mass="39873">MGQILSAPVTTKHSTEGENKRLMFGASSMQGWRISMEDAHTHILEYKDTGAAFFGVFDGHGGANVAKYSSQQLKENVFGSEAFRKGDFKQSLRDAFFKIDSDLREDPEFQNEASGSTAIVALLTKDNTLYVSNAGDSRAVISTHGLAVALSQDHKPSHPKETERIQNAGGHVEFGRVNGNLALSRALGDFEFKCMPDLPPEKQAVTAEPDITVHTLSEKDEFMVLACDGIWDCLTNQEVVNFVRKHVANHVPLREICEKLMDSCLAESAGNGGIGCDNMTVEIVAFLNGKTKEEWYNSIRETVKATSPSEIKEHSINEPQKTTTVPSESRQYSAKELESLSDLTLESSDKKEQHEQENSRK</sequence>
<comment type="cofactor">
    <cofactor evidence="1">
        <name>Mn(2+)</name>
        <dbReference type="ChEBI" id="CHEBI:29035"/>
    </cofactor>
</comment>
<comment type="caution">
    <text evidence="13">The sequence shown here is derived from an EMBL/GenBank/DDBJ whole genome shotgun (WGS) entry which is preliminary data.</text>
</comment>
<evidence type="ECO:0000256" key="4">
    <source>
        <dbReference type="ARBA" id="ARBA00013081"/>
    </source>
</evidence>
<comment type="catalytic activity">
    <reaction evidence="9">
        <text>O-phospho-L-threonyl-[protein] + H2O = L-threonyl-[protein] + phosphate</text>
        <dbReference type="Rhea" id="RHEA:47004"/>
        <dbReference type="Rhea" id="RHEA-COMP:11060"/>
        <dbReference type="Rhea" id="RHEA-COMP:11605"/>
        <dbReference type="ChEBI" id="CHEBI:15377"/>
        <dbReference type="ChEBI" id="CHEBI:30013"/>
        <dbReference type="ChEBI" id="CHEBI:43474"/>
        <dbReference type="ChEBI" id="CHEBI:61977"/>
        <dbReference type="EC" id="3.1.3.16"/>
    </reaction>
    <physiologicalReaction direction="left-to-right" evidence="9">
        <dbReference type="Rhea" id="RHEA:47005"/>
    </physiologicalReaction>
</comment>
<proteinExistence type="inferred from homology"/>
<dbReference type="PANTHER" id="PTHR13832:SF565">
    <property type="entry name" value="AT28366P-RELATED"/>
    <property type="match status" value="1"/>
</dbReference>
<dbReference type="STRING" id="101091.A0A1C7NAH1"/>
<dbReference type="SMART" id="SM00332">
    <property type="entry name" value="PP2Cc"/>
    <property type="match status" value="1"/>
</dbReference>
<feature type="domain" description="PPM-type phosphatase" evidence="12">
    <location>
        <begin position="23"/>
        <end position="286"/>
    </location>
</feature>
<comment type="similarity">
    <text evidence="3 10">Belongs to the PP2C family.</text>
</comment>
<dbReference type="InParanoid" id="A0A1C7NAH1"/>